<organism evidence="2 3">
    <name type="scientific">Coccomyxa viridis</name>
    <dbReference type="NCBI Taxonomy" id="1274662"/>
    <lineage>
        <taxon>Eukaryota</taxon>
        <taxon>Viridiplantae</taxon>
        <taxon>Chlorophyta</taxon>
        <taxon>core chlorophytes</taxon>
        <taxon>Trebouxiophyceae</taxon>
        <taxon>Trebouxiophyceae incertae sedis</taxon>
        <taxon>Coccomyxaceae</taxon>
        <taxon>Coccomyxa</taxon>
    </lineage>
</organism>
<accession>A0AAV1I306</accession>
<protein>
    <submittedName>
        <fullName evidence="2">Uncharacterized protein</fullName>
    </submittedName>
</protein>
<dbReference type="InterPro" id="IPR021838">
    <property type="entry name" value="DUF3431"/>
</dbReference>
<evidence type="ECO:0000313" key="3">
    <source>
        <dbReference type="Proteomes" id="UP001314263"/>
    </source>
</evidence>
<dbReference type="AlphaFoldDB" id="A0AAV1I306"/>
<feature type="region of interest" description="Disordered" evidence="1">
    <location>
        <begin position="222"/>
        <end position="243"/>
    </location>
</feature>
<reference evidence="2 3" key="1">
    <citation type="submission" date="2023-10" db="EMBL/GenBank/DDBJ databases">
        <authorList>
            <person name="Maclean D."/>
            <person name="Macfadyen A."/>
        </authorList>
    </citation>
    <scope>NUCLEOTIDE SEQUENCE [LARGE SCALE GENOMIC DNA]</scope>
</reference>
<evidence type="ECO:0000313" key="2">
    <source>
        <dbReference type="EMBL" id="CAK0778166.1"/>
    </source>
</evidence>
<sequence>MSYTICVTRFREDLAWLQSLALQVHVMNKGDDQLYGMSSTRLPNKGHEEFGYLNYIVQNYNHLPEVVVFSQGSLHDHLDLYLLRTFSHPVRLVEHLAHEAATLGCSQNYYDHRIGRMSAHRAFKLAVEYPHIVDSGQFFGQWFEANVRSPWVEDMTWFRNGVFGVSRDGILSRPKEYYLGLLSQFQDRPEHEIGHYIERSWFYVFNLDKVCQDDVIAIRRPPAPGVYGQSEADKGPEDNEAPV</sequence>
<evidence type="ECO:0000256" key="1">
    <source>
        <dbReference type="SAM" id="MobiDB-lite"/>
    </source>
</evidence>
<dbReference type="PANTHER" id="PTHR37490">
    <property type="entry name" value="EXPRESSED PROTEIN"/>
    <property type="match status" value="1"/>
</dbReference>
<dbReference type="Proteomes" id="UP001314263">
    <property type="component" value="Unassembled WGS sequence"/>
</dbReference>
<dbReference type="PANTHER" id="PTHR37490:SF1">
    <property type="entry name" value="GLYCOSYLTRANSFERASE 2-LIKE DOMAIN-CONTAINING PROTEIN"/>
    <property type="match status" value="1"/>
</dbReference>
<name>A0AAV1I306_9CHLO</name>
<gene>
    <name evidence="2" type="ORF">CVIRNUC_004572</name>
</gene>
<proteinExistence type="predicted"/>
<dbReference type="Pfam" id="PF11913">
    <property type="entry name" value="DUF3431"/>
    <property type="match status" value="1"/>
</dbReference>
<dbReference type="EMBL" id="CAUYUE010000005">
    <property type="protein sequence ID" value="CAK0778166.1"/>
    <property type="molecule type" value="Genomic_DNA"/>
</dbReference>
<comment type="caution">
    <text evidence="2">The sequence shown here is derived from an EMBL/GenBank/DDBJ whole genome shotgun (WGS) entry which is preliminary data.</text>
</comment>
<keyword evidence="3" id="KW-1185">Reference proteome</keyword>